<proteinExistence type="inferred from homology"/>
<evidence type="ECO:0000256" key="1">
    <source>
        <dbReference type="ARBA" id="ARBA00004141"/>
    </source>
</evidence>
<comment type="subcellular location">
    <subcellularLocation>
        <location evidence="1">Membrane</location>
        <topology evidence="1">Multi-pass membrane protein</topology>
    </subcellularLocation>
</comment>
<dbReference type="Proteomes" id="UP000289886">
    <property type="component" value="Unassembled WGS sequence"/>
</dbReference>
<gene>
    <name evidence="8" type="ORF">EOD39_2951</name>
</gene>
<evidence type="ECO:0000256" key="6">
    <source>
        <dbReference type="SAM" id="Phobius"/>
    </source>
</evidence>
<evidence type="ECO:0000256" key="2">
    <source>
        <dbReference type="ARBA" id="ARBA00007146"/>
    </source>
</evidence>
<sequence>MEREDLIRENLTFALLNNQPVCSEWKMDVQDAVYHLANMFLVLGFMGGSGFYGLLYLFFFLALGFLCTSIWAWMDACAADIFSWNFTLLVICAVQMVHVAYQLRSVTFATEFQDLYGCIFQQLGIPLTVYGEIVSCCDGEVTTLEKDHCYAMEGRTPIENLAILLSGRIRVTVNGEFLHYIYPYQFLDSPEWDSLRPSEEGTFQVTLRADTTCRYVGWRRKKLYLLFAKYRYIAKLFSVLIGNDITEKLFSLNDKVYDRDGIRYDLRLPSFCHAALPDLEKNPTPPALGSLSRRQHQS</sequence>
<dbReference type="PANTHER" id="PTHR12101:SF18">
    <property type="entry name" value="POPEYE DOMAIN-CONTAINING PROTEIN 3"/>
    <property type="match status" value="1"/>
</dbReference>
<dbReference type="AlphaFoldDB" id="A0A444TX64"/>
<evidence type="ECO:0000259" key="7">
    <source>
        <dbReference type="Pfam" id="PF04831"/>
    </source>
</evidence>
<evidence type="ECO:0000256" key="3">
    <source>
        <dbReference type="ARBA" id="ARBA00022692"/>
    </source>
</evidence>
<keyword evidence="4 6" id="KW-1133">Transmembrane helix</keyword>
<dbReference type="GO" id="GO:0042383">
    <property type="term" value="C:sarcolemma"/>
    <property type="evidence" value="ECO:0007669"/>
    <property type="project" value="TreeGrafter"/>
</dbReference>
<reference evidence="8 9" key="1">
    <citation type="submission" date="2019-01" db="EMBL/GenBank/DDBJ databases">
        <title>Draft Genome and Complete Hox-Cluster Characterization of the Sterlet Sturgeon (Acipenser ruthenus).</title>
        <authorList>
            <person name="Wei Q."/>
        </authorList>
    </citation>
    <scope>NUCLEOTIDE SEQUENCE [LARGE SCALE GENOMIC DNA]</scope>
    <source>
        <strain evidence="8">WHYD16114868_AA</strain>
        <tissue evidence="8">Blood</tissue>
    </source>
</reference>
<organism evidence="8 9">
    <name type="scientific">Acipenser ruthenus</name>
    <name type="common">Sterlet sturgeon</name>
    <dbReference type="NCBI Taxonomy" id="7906"/>
    <lineage>
        <taxon>Eukaryota</taxon>
        <taxon>Metazoa</taxon>
        <taxon>Chordata</taxon>
        <taxon>Craniata</taxon>
        <taxon>Vertebrata</taxon>
        <taxon>Euteleostomi</taxon>
        <taxon>Actinopterygii</taxon>
        <taxon>Chondrostei</taxon>
        <taxon>Acipenseriformes</taxon>
        <taxon>Acipenseridae</taxon>
        <taxon>Acipenser</taxon>
    </lineage>
</organism>
<feature type="transmembrane region" description="Helical" evidence="6">
    <location>
        <begin position="81"/>
        <end position="101"/>
    </location>
</feature>
<name>A0A444TX64_ACIRT</name>
<accession>A0A444TX64</accession>
<dbReference type="InterPro" id="IPR018490">
    <property type="entry name" value="cNMP-bd_dom_sf"/>
</dbReference>
<dbReference type="SUPFAM" id="SSF51206">
    <property type="entry name" value="cAMP-binding domain-like"/>
    <property type="match status" value="1"/>
</dbReference>
<dbReference type="Pfam" id="PF04831">
    <property type="entry name" value="POPDC1-3"/>
    <property type="match status" value="1"/>
</dbReference>
<dbReference type="GO" id="GO:0051146">
    <property type="term" value="P:striated muscle cell differentiation"/>
    <property type="evidence" value="ECO:0007669"/>
    <property type="project" value="TreeGrafter"/>
</dbReference>
<keyword evidence="5 6" id="KW-0472">Membrane</keyword>
<dbReference type="OrthoDB" id="425611at2759"/>
<dbReference type="GO" id="GO:0007507">
    <property type="term" value="P:heart development"/>
    <property type="evidence" value="ECO:0007669"/>
    <property type="project" value="TreeGrafter"/>
</dbReference>
<evidence type="ECO:0000256" key="5">
    <source>
        <dbReference type="ARBA" id="ARBA00023136"/>
    </source>
</evidence>
<comment type="caution">
    <text evidence="8">The sequence shown here is derived from an EMBL/GenBank/DDBJ whole genome shotgun (WGS) entry which is preliminary data.</text>
</comment>
<evidence type="ECO:0000256" key="4">
    <source>
        <dbReference type="ARBA" id="ARBA00022989"/>
    </source>
</evidence>
<keyword evidence="3 6" id="KW-0812">Transmembrane</keyword>
<keyword evidence="9" id="KW-1185">Reference proteome</keyword>
<dbReference type="GO" id="GO:0030552">
    <property type="term" value="F:cAMP binding"/>
    <property type="evidence" value="ECO:0007669"/>
    <property type="project" value="TreeGrafter"/>
</dbReference>
<feature type="domain" description="POPDC1-3" evidence="7">
    <location>
        <begin position="30"/>
        <end position="255"/>
    </location>
</feature>
<evidence type="ECO:0000313" key="9">
    <source>
        <dbReference type="Proteomes" id="UP000289886"/>
    </source>
</evidence>
<dbReference type="GO" id="GO:0007519">
    <property type="term" value="P:skeletal muscle tissue development"/>
    <property type="evidence" value="ECO:0007669"/>
    <property type="project" value="TreeGrafter"/>
</dbReference>
<dbReference type="InterPro" id="IPR006916">
    <property type="entry name" value="POPDC1-3"/>
</dbReference>
<comment type="similarity">
    <text evidence="2">Belongs to the popeye family.</text>
</comment>
<dbReference type="GO" id="GO:0042391">
    <property type="term" value="P:regulation of membrane potential"/>
    <property type="evidence" value="ECO:0007669"/>
    <property type="project" value="TreeGrafter"/>
</dbReference>
<feature type="transmembrane region" description="Helical" evidence="6">
    <location>
        <begin position="54"/>
        <end position="74"/>
    </location>
</feature>
<protein>
    <submittedName>
        <fullName evidence="8">Popeye domain-containing protein 3</fullName>
    </submittedName>
</protein>
<dbReference type="InterPro" id="IPR055272">
    <property type="entry name" value="POPDC1-3_dom"/>
</dbReference>
<dbReference type="PANTHER" id="PTHR12101">
    <property type="entry name" value="POPEYE DOMAIN CONTAINING PROTEIN"/>
    <property type="match status" value="1"/>
</dbReference>
<dbReference type="EMBL" id="SCEB01215814">
    <property type="protein sequence ID" value="RXM27533.1"/>
    <property type="molecule type" value="Genomic_DNA"/>
</dbReference>
<evidence type="ECO:0000313" key="8">
    <source>
        <dbReference type="EMBL" id="RXM27533.1"/>
    </source>
</evidence>